<accession>A0A5M8PS19</accession>
<proteinExistence type="predicted"/>
<name>A0A5M8PS19_9LECA</name>
<gene>
    <name evidence="2" type="ORF">FRX48_03932</name>
</gene>
<reference evidence="2 3" key="1">
    <citation type="submission" date="2019-09" db="EMBL/GenBank/DDBJ databases">
        <title>The hologenome of the rock-dwelling lichen Lasallia pustulata.</title>
        <authorList>
            <person name="Greshake Tzovaras B."/>
            <person name="Segers F."/>
            <person name="Bicker A."/>
            <person name="Dal Grande F."/>
            <person name="Otte J."/>
            <person name="Hankeln T."/>
            <person name="Schmitt I."/>
            <person name="Ebersberger I."/>
        </authorList>
    </citation>
    <scope>NUCLEOTIDE SEQUENCE [LARGE SCALE GENOMIC DNA]</scope>
    <source>
        <strain evidence="2">A1-1</strain>
    </source>
</reference>
<dbReference type="EMBL" id="VXIT01000006">
    <property type="protein sequence ID" value="KAA6411782.1"/>
    <property type="molecule type" value="Genomic_DNA"/>
</dbReference>
<dbReference type="AlphaFoldDB" id="A0A5M8PS19"/>
<evidence type="ECO:0000313" key="2">
    <source>
        <dbReference type="EMBL" id="KAA6411782.1"/>
    </source>
</evidence>
<comment type="caution">
    <text evidence="2">The sequence shown here is derived from an EMBL/GenBank/DDBJ whole genome shotgun (WGS) entry which is preliminary data.</text>
</comment>
<dbReference type="Proteomes" id="UP000324767">
    <property type="component" value="Unassembled WGS sequence"/>
</dbReference>
<sequence>MNLSTVRTQSYVEFQADDLARSREELALKNSEYRDLSSVSAKKLLTICELQRAKQSLEVELGRLEAEAVIGAQEHKDEIQQYERQLEQTNAQNAALGENIHIIIRLGASNRNKSRAGPKRLGHRERSRVYAETTTCDRTFAAVQDLEYELYKRRLFAAGADVVALRAELADRDKVLDGSNPLHLKEALVFRQALDTEKLNRRELEEKLMEDRLLFASNTRLSLKLSRLWVNSFGLDPDT</sequence>
<feature type="coiled-coil region" evidence="1">
    <location>
        <begin position="72"/>
        <end position="99"/>
    </location>
</feature>
<protein>
    <submittedName>
        <fullName evidence="2">Uncharacterized protein</fullName>
    </submittedName>
</protein>
<evidence type="ECO:0000256" key="1">
    <source>
        <dbReference type="SAM" id="Coils"/>
    </source>
</evidence>
<evidence type="ECO:0000313" key="3">
    <source>
        <dbReference type="Proteomes" id="UP000324767"/>
    </source>
</evidence>
<dbReference type="OrthoDB" id="10602576at2759"/>
<keyword evidence="1" id="KW-0175">Coiled coil</keyword>
<organism evidence="2 3">
    <name type="scientific">Lasallia pustulata</name>
    <dbReference type="NCBI Taxonomy" id="136370"/>
    <lineage>
        <taxon>Eukaryota</taxon>
        <taxon>Fungi</taxon>
        <taxon>Dikarya</taxon>
        <taxon>Ascomycota</taxon>
        <taxon>Pezizomycotina</taxon>
        <taxon>Lecanoromycetes</taxon>
        <taxon>OSLEUM clade</taxon>
        <taxon>Umbilicariomycetidae</taxon>
        <taxon>Umbilicariales</taxon>
        <taxon>Umbilicariaceae</taxon>
        <taxon>Lasallia</taxon>
    </lineage>
</organism>